<evidence type="ECO:0000256" key="14">
    <source>
        <dbReference type="ARBA" id="ARBA00038036"/>
    </source>
</evidence>
<name>C6RFR0_9BACT</name>
<dbReference type="GO" id="GO:0046872">
    <property type="term" value="F:metal ion binding"/>
    <property type="evidence" value="ECO:0007669"/>
    <property type="project" value="UniProtKB-KW"/>
</dbReference>
<proteinExistence type="inferred from homology"/>
<keyword evidence="7 16" id="KW-0963">Cytoplasm</keyword>
<dbReference type="HAMAP" id="MF_01274">
    <property type="entry name" value="Pantothen_kinase_3"/>
    <property type="match status" value="1"/>
</dbReference>
<evidence type="ECO:0000256" key="1">
    <source>
        <dbReference type="ARBA" id="ARBA00001206"/>
    </source>
</evidence>
<dbReference type="RefSeq" id="WP_002948224.1">
    <property type="nucleotide sequence ID" value="NZ_ACVQ01000018.1"/>
</dbReference>
<keyword evidence="11 16" id="KW-0067">ATP-binding</keyword>
<evidence type="ECO:0000256" key="2">
    <source>
        <dbReference type="ARBA" id="ARBA00001958"/>
    </source>
</evidence>
<dbReference type="Pfam" id="PF03309">
    <property type="entry name" value="Pan_kinase"/>
    <property type="match status" value="1"/>
</dbReference>
<dbReference type="OrthoDB" id="5347692at2"/>
<evidence type="ECO:0000256" key="6">
    <source>
        <dbReference type="ARBA" id="ARBA00012102"/>
    </source>
</evidence>
<evidence type="ECO:0000256" key="5">
    <source>
        <dbReference type="ARBA" id="ARBA00011738"/>
    </source>
</evidence>
<keyword evidence="16" id="KW-0479">Metal-binding</keyword>
<evidence type="ECO:0000256" key="11">
    <source>
        <dbReference type="ARBA" id="ARBA00022840"/>
    </source>
</evidence>
<dbReference type="NCBIfam" id="TIGR00671">
    <property type="entry name" value="baf"/>
    <property type="match status" value="1"/>
</dbReference>
<feature type="binding site" evidence="16">
    <location>
        <position position="144"/>
    </location>
    <ligand>
        <name>substrate</name>
    </ligand>
</feature>
<dbReference type="NCBIfam" id="NF009872">
    <property type="entry name" value="PRK13333.1"/>
    <property type="match status" value="1"/>
</dbReference>
<accession>C6RFR0</accession>
<gene>
    <name evidence="16" type="primary">coaX</name>
    <name evidence="17" type="ORF">CAMSH0001_2172</name>
</gene>
<organism evidence="17 18">
    <name type="scientific">Campylobacter showae RM3277</name>
    <dbReference type="NCBI Taxonomy" id="553219"/>
    <lineage>
        <taxon>Bacteria</taxon>
        <taxon>Pseudomonadati</taxon>
        <taxon>Campylobacterota</taxon>
        <taxon>Epsilonproteobacteria</taxon>
        <taxon>Campylobacterales</taxon>
        <taxon>Campylobacteraceae</taxon>
        <taxon>Campylobacter</taxon>
    </lineage>
</organism>
<dbReference type="GO" id="GO:0005737">
    <property type="term" value="C:cytoplasm"/>
    <property type="evidence" value="ECO:0007669"/>
    <property type="project" value="UniProtKB-SubCell"/>
</dbReference>
<protein>
    <recommendedName>
        <fullName evidence="15 16">Type III pantothenate kinase</fullName>
        <ecNumber evidence="6 16">2.7.1.33</ecNumber>
    </recommendedName>
    <alternativeName>
        <fullName evidence="16">PanK-III</fullName>
    </alternativeName>
    <alternativeName>
        <fullName evidence="16">Pantothenic acid kinase</fullName>
    </alternativeName>
</protein>
<evidence type="ECO:0000256" key="9">
    <source>
        <dbReference type="ARBA" id="ARBA00022741"/>
    </source>
</evidence>
<keyword evidence="10 16" id="KW-0418">Kinase</keyword>
<feature type="binding site" evidence="16">
    <location>
        <position position="89"/>
    </location>
    <ligand>
        <name>K(+)</name>
        <dbReference type="ChEBI" id="CHEBI:29103"/>
    </ligand>
</feature>
<evidence type="ECO:0000313" key="17">
    <source>
        <dbReference type="EMBL" id="EET79605.1"/>
    </source>
</evidence>
<dbReference type="Gene3D" id="3.30.420.40">
    <property type="match status" value="2"/>
</dbReference>
<dbReference type="SUPFAM" id="SSF53067">
    <property type="entry name" value="Actin-like ATPase domain"/>
    <property type="match status" value="2"/>
</dbReference>
<evidence type="ECO:0000256" key="15">
    <source>
        <dbReference type="ARBA" id="ARBA00040883"/>
    </source>
</evidence>
<keyword evidence="8 16" id="KW-0808">Transferase</keyword>
<keyword evidence="13 16" id="KW-0173">Coenzyme A biosynthesis</keyword>
<dbReference type="PANTHER" id="PTHR34265">
    <property type="entry name" value="TYPE III PANTOTHENATE KINASE"/>
    <property type="match status" value="1"/>
</dbReference>
<evidence type="ECO:0000256" key="8">
    <source>
        <dbReference type="ARBA" id="ARBA00022679"/>
    </source>
</evidence>
<dbReference type="GO" id="GO:0004594">
    <property type="term" value="F:pantothenate kinase activity"/>
    <property type="evidence" value="ECO:0007669"/>
    <property type="project" value="UniProtKB-UniRule"/>
</dbReference>
<evidence type="ECO:0000256" key="4">
    <source>
        <dbReference type="ARBA" id="ARBA00005225"/>
    </source>
</evidence>
<comment type="function">
    <text evidence="16">Catalyzes the phosphorylation of pantothenate (Pan), the first step in CoA biosynthesis.</text>
</comment>
<dbReference type="GO" id="GO:0005524">
    <property type="term" value="F:ATP binding"/>
    <property type="evidence" value="ECO:0007669"/>
    <property type="project" value="UniProtKB-UniRule"/>
</dbReference>
<comment type="caution">
    <text evidence="17">The sequence shown here is derived from an EMBL/GenBank/DDBJ whole genome shotgun (WGS) entry which is preliminary data.</text>
</comment>
<comment type="subunit">
    <text evidence="5 16">Homodimer.</text>
</comment>
<keyword evidence="12 16" id="KW-0630">Potassium</keyword>
<dbReference type="InterPro" id="IPR004619">
    <property type="entry name" value="Type_III_PanK"/>
</dbReference>
<dbReference type="InterPro" id="IPR043129">
    <property type="entry name" value="ATPase_NBD"/>
</dbReference>
<comment type="catalytic activity">
    <reaction evidence="1 16">
        <text>(R)-pantothenate + ATP = (R)-4'-phosphopantothenate + ADP + H(+)</text>
        <dbReference type="Rhea" id="RHEA:16373"/>
        <dbReference type="ChEBI" id="CHEBI:10986"/>
        <dbReference type="ChEBI" id="CHEBI:15378"/>
        <dbReference type="ChEBI" id="CHEBI:29032"/>
        <dbReference type="ChEBI" id="CHEBI:30616"/>
        <dbReference type="ChEBI" id="CHEBI:456216"/>
        <dbReference type="EC" id="2.7.1.33"/>
    </reaction>
</comment>
<comment type="subcellular location">
    <subcellularLocation>
        <location evidence="3 16">Cytoplasm</location>
    </subcellularLocation>
</comment>
<evidence type="ECO:0000256" key="3">
    <source>
        <dbReference type="ARBA" id="ARBA00004496"/>
    </source>
</evidence>
<keyword evidence="9 16" id="KW-0547">Nucleotide-binding</keyword>
<dbReference type="EC" id="2.7.1.33" evidence="6 16"/>
<evidence type="ECO:0000256" key="12">
    <source>
        <dbReference type="ARBA" id="ARBA00022958"/>
    </source>
</evidence>
<evidence type="ECO:0000256" key="7">
    <source>
        <dbReference type="ARBA" id="ARBA00022490"/>
    </source>
</evidence>
<feature type="binding site" evidence="16">
    <location>
        <position position="68"/>
    </location>
    <ligand>
        <name>substrate</name>
    </ligand>
</feature>
<feature type="binding site" evidence="16">
    <location>
        <begin position="5"/>
        <end position="12"/>
    </location>
    <ligand>
        <name>ATP</name>
        <dbReference type="ChEBI" id="CHEBI:30616"/>
    </ligand>
</feature>
<dbReference type="AlphaFoldDB" id="C6RFR0"/>
<sequence length="209" mass="23535">MTLCDVGNTNATFFENGKITKIRIENFKYFRSDEKIYFISVNDEVTKRLQNSPRFVNLEPYFELDTIYKGLGIDRVASCYAVKNGLIIDAGSAITMDVMMNSMHLGGAIMPGISHILKTYEAISPRLKISLNSQIDLDALPQKTTDAVSYGIIKPILLLIENMANGSKIYFTGGDGEFLSRFFATSIYDRILVFRGMQKLIEQKKDILC</sequence>
<evidence type="ECO:0000256" key="10">
    <source>
        <dbReference type="ARBA" id="ARBA00022777"/>
    </source>
</evidence>
<feature type="active site" description="Proton acceptor" evidence="16">
    <location>
        <position position="74"/>
    </location>
</feature>
<feature type="binding site" evidence="16">
    <location>
        <begin position="72"/>
        <end position="75"/>
    </location>
    <ligand>
        <name>substrate</name>
    </ligand>
</feature>
<evidence type="ECO:0000313" key="18">
    <source>
        <dbReference type="Proteomes" id="UP000003107"/>
    </source>
</evidence>
<keyword evidence="18" id="KW-1185">Reference proteome</keyword>
<comment type="pathway">
    <text evidence="4 16">Cofactor biosynthesis; coenzyme A biosynthesis; CoA from (R)-pantothenate: step 1/5.</text>
</comment>
<evidence type="ECO:0000256" key="13">
    <source>
        <dbReference type="ARBA" id="ARBA00022993"/>
    </source>
</evidence>
<evidence type="ECO:0000256" key="16">
    <source>
        <dbReference type="HAMAP-Rule" id="MF_01274"/>
    </source>
</evidence>
<dbReference type="eggNOG" id="COG1521">
    <property type="taxonomic scope" value="Bacteria"/>
</dbReference>
<dbReference type="EMBL" id="ACVQ01000018">
    <property type="protein sequence ID" value="EET79605.1"/>
    <property type="molecule type" value="Genomic_DNA"/>
</dbReference>
<dbReference type="UniPathway" id="UPA00241">
    <property type="reaction ID" value="UER00352"/>
</dbReference>
<dbReference type="STRING" id="553219.CAMSH0001_2172"/>
<dbReference type="Proteomes" id="UP000003107">
    <property type="component" value="Unassembled WGS sequence"/>
</dbReference>
<dbReference type="PANTHER" id="PTHR34265:SF1">
    <property type="entry name" value="TYPE III PANTOTHENATE KINASE"/>
    <property type="match status" value="1"/>
</dbReference>
<reference evidence="17 18" key="1">
    <citation type="submission" date="2009-07" db="EMBL/GenBank/DDBJ databases">
        <authorList>
            <person name="Madupu R."/>
            <person name="Sebastian Y."/>
            <person name="Durkin A.S."/>
            <person name="Torralba M."/>
            <person name="Methe B."/>
            <person name="Sutton G.G."/>
            <person name="Strausberg R.L."/>
            <person name="Nelson K.E."/>
        </authorList>
    </citation>
    <scope>NUCLEOTIDE SEQUENCE [LARGE SCALE GENOMIC DNA]</scope>
    <source>
        <strain evidence="17 18">RM3277</strain>
    </source>
</reference>
<dbReference type="GeneID" id="60989935"/>
<feature type="binding site" evidence="16">
    <location>
        <position position="92"/>
    </location>
    <ligand>
        <name>ATP</name>
        <dbReference type="ChEBI" id="CHEBI:30616"/>
    </ligand>
</feature>
<dbReference type="GO" id="GO:0015937">
    <property type="term" value="P:coenzyme A biosynthetic process"/>
    <property type="evidence" value="ECO:0007669"/>
    <property type="project" value="UniProtKB-UniRule"/>
</dbReference>
<comment type="cofactor">
    <cofactor evidence="16">
        <name>NH4(+)</name>
        <dbReference type="ChEBI" id="CHEBI:28938"/>
    </cofactor>
    <cofactor evidence="16">
        <name>K(+)</name>
        <dbReference type="ChEBI" id="CHEBI:29103"/>
    </cofactor>
    <text evidence="16">A monovalent cation. Ammonium or potassium.</text>
</comment>
<comment type="similarity">
    <text evidence="14 16">Belongs to the type III pantothenate kinase family.</text>
</comment>
<comment type="cofactor">
    <cofactor evidence="2">
        <name>K(+)</name>
        <dbReference type="ChEBI" id="CHEBI:29103"/>
    </cofactor>
</comment>